<name>A0A3Q3WQB2_MOLML</name>
<proteinExistence type="predicted"/>
<protein>
    <recommendedName>
        <fullName evidence="3">Ig-like domain-containing protein</fullName>
    </recommendedName>
</protein>
<dbReference type="InterPro" id="IPR003599">
    <property type="entry name" value="Ig_sub"/>
</dbReference>
<reference evidence="4" key="2">
    <citation type="submission" date="2025-09" db="UniProtKB">
        <authorList>
            <consortium name="Ensembl"/>
        </authorList>
    </citation>
    <scope>IDENTIFICATION</scope>
</reference>
<dbReference type="GO" id="GO:0004888">
    <property type="term" value="F:transmembrane signaling receptor activity"/>
    <property type="evidence" value="ECO:0007669"/>
    <property type="project" value="TreeGrafter"/>
</dbReference>
<dbReference type="GO" id="GO:0009897">
    <property type="term" value="C:external side of plasma membrane"/>
    <property type="evidence" value="ECO:0007669"/>
    <property type="project" value="TreeGrafter"/>
</dbReference>
<dbReference type="OMA" id="TRAESEC"/>
<evidence type="ECO:0000313" key="4">
    <source>
        <dbReference type="Ensembl" id="ENSMMOP00000014602.1"/>
    </source>
</evidence>
<dbReference type="SUPFAM" id="SSF48726">
    <property type="entry name" value="Immunoglobulin"/>
    <property type="match status" value="2"/>
</dbReference>
<evidence type="ECO:0000256" key="1">
    <source>
        <dbReference type="ARBA" id="ARBA00022729"/>
    </source>
</evidence>
<dbReference type="Proteomes" id="UP000261620">
    <property type="component" value="Unplaced"/>
</dbReference>
<dbReference type="PANTHER" id="PTHR11481">
    <property type="entry name" value="IMMUNOGLOBULIN FC RECEPTOR"/>
    <property type="match status" value="1"/>
</dbReference>
<dbReference type="InterPro" id="IPR050488">
    <property type="entry name" value="Ig_Fc_receptor"/>
</dbReference>
<organism evidence="4 5">
    <name type="scientific">Mola mola</name>
    <name type="common">Ocean sunfish</name>
    <name type="synonym">Tetraodon mola</name>
    <dbReference type="NCBI Taxonomy" id="94237"/>
    <lineage>
        <taxon>Eukaryota</taxon>
        <taxon>Metazoa</taxon>
        <taxon>Chordata</taxon>
        <taxon>Craniata</taxon>
        <taxon>Vertebrata</taxon>
        <taxon>Euteleostomi</taxon>
        <taxon>Actinopterygii</taxon>
        <taxon>Neopterygii</taxon>
        <taxon>Teleostei</taxon>
        <taxon>Neoteleostei</taxon>
        <taxon>Acanthomorphata</taxon>
        <taxon>Eupercaria</taxon>
        <taxon>Tetraodontiformes</taxon>
        <taxon>Molidae</taxon>
        <taxon>Mola</taxon>
    </lineage>
</organism>
<keyword evidence="5" id="KW-1185">Reference proteome</keyword>
<dbReference type="GO" id="GO:0007166">
    <property type="term" value="P:cell surface receptor signaling pathway"/>
    <property type="evidence" value="ECO:0007669"/>
    <property type="project" value="TreeGrafter"/>
</dbReference>
<dbReference type="SMART" id="SM00408">
    <property type="entry name" value="IGc2"/>
    <property type="match status" value="2"/>
</dbReference>
<reference evidence="4" key="1">
    <citation type="submission" date="2025-08" db="UniProtKB">
        <authorList>
            <consortium name="Ensembl"/>
        </authorList>
    </citation>
    <scope>IDENTIFICATION</scope>
</reference>
<keyword evidence="2" id="KW-1015">Disulfide bond</keyword>
<dbReference type="SMART" id="SM00409">
    <property type="entry name" value="IG"/>
    <property type="match status" value="3"/>
</dbReference>
<dbReference type="Ensembl" id="ENSMMOT00000014837.1">
    <property type="protein sequence ID" value="ENSMMOP00000014602.1"/>
    <property type="gene ID" value="ENSMMOG00000011159.1"/>
</dbReference>
<evidence type="ECO:0000256" key="2">
    <source>
        <dbReference type="ARBA" id="ARBA00023157"/>
    </source>
</evidence>
<accession>A0A3Q3WQB2</accession>
<dbReference type="STRING" id="94237.ENSMMOP00000014602"/>
<evidence type="ECO:0000259" key="3">
    <source>
        <dbReference type="PROSITE" id="PS50835"/>
    </source>
</evidence>
<dbReference type="InterPro" id="IPR013783">
    <property type="entry name" value="Ig-like_fold"/>
</dbReference>
<dbReference type="InterPro" id="IPR007110">
    <property type="entry name" value="Ig-like_dom"/>
</dbReference>
<sequence>MNLAKHRRCDHIGKVKATVNKYREKHSRRRGPVCSCSRSCRLCPHSDKPAILQSPAHPVTEGVDVTLHCRDKNGSSDLPAAFFKTGSFIGMAATAHMTIRNFSKSDESVYKCHIGEHGESPGAESLCVPSENSGTASLTVLPSSSQLFQYENLFLSCGNNSSLLGWRVFRATSTGTSRDRFGRQRCGTKWGTENASGCVLHTVKKPDSGIYWCESLARQRSNSVNIQIHSKNTLVILQSPLLPVMAGDNVTLCCKTKSPASDLPAMFYKDDSLIRTDPSGHMTIHQVSRSHEGVYKCHISGHGESPASWLLVRVRGEAVLVVQSWFWRKPLTPLLLAELADVSSCAELFGNYVWLACRPGCCCFLNVSWLRPQQELCGSSSEENRERTLCK</sequence>
<dbReference type="PROSITE" id="PS50835">
    <property type="entry name" value="IG_LIKE"/>
    <property type="match status" value="1"/>
</dbReference>
<dbReference type="InterPro" id="IPR036179">
    <property type="entry name" value="Ig-like_dom_sf"/>
</dbReference>
<dbReference type="Pfam" id="PF13895">
    <property type="entry name" value="Ig_2"/>
    <property type="match status" value="1"/>
</dbReference>
<dbReference type="PANTHER" id="PTHR11481:SF64">
    <property type="entry name" value="FC RECEPTOR-LIKE PROTEIN 4"/>
    <property type="match status" value="1"/>
</dbReference>
<dbReference type="GO" id="GO:0006955">
    <property type="term" value="P:immune response"/>
    <property type="evidence" value="ECO:0007669"/>
    <property type="project" value="TreeGrafter"/>
</dbReference>
<evidence type="ECO:0000313" key="5">
    <source>
        <dbReference type="Proteomes" id="UP000261620"/>
    </source>
</evidence>
<feature type="domain" description="Ig-like" evidence="3">
    <location>
        <begin position="49"/>
        <end position="129"/>
    </location>
</feature>
<dbReference type="AlphaFoldDB" id="A0A3Q3WQB2"/>
<keyword evidence="1" id="KW-0732">Signal</keyword>
<dbReference type="Gene3D" id="2.60.40.10">
    <property type="entry name" value="Immunoglobulins"/>
    <property type="match status" value="3"/>
</dbReference>
<dbReference type="InterPro" id="IPR003598">
    <property type="entry name" value="Ig_sub2"/>
</dbReference>